<feature type="compositionally biased region" description="Basic residues" evidence="4">
    <location>
        <begin position="578"/>
        <end position="594"/>
    </location>
</feature>
<dbReference type="Pfam" id="PF18201">
    <property type="entry name" value="PIH1_CS"/>
    <property type="match status" value="1"/>
</dbReference>
<evidence type="ECO:0000256" key="2">
    <source>
        <dbReference type="ARBA" id="ARBA00024190"/>
    </source>
</evidence>
<organism evidence="7 8">
    <name type="scientific">Allacma fusca</name>
    <dbReference type="NCBI Taxonomy" id="39272"/>
    <lineage>
        <taxon>Eukaryota</taxon>
        <taxon>Metazoa</taxon>
        <taxon>Ecdysozoa</taxon>
        <taxon>Arthropoda</taxon>
        <taxon>Hexapoda</taxon>
        <taxon>Collembola</taxon>
        <taxon>Symphypleona</taxon>
        <taxon>Sminthuridae</taxon>
        <taxon>Allacma</taxon>
    </lineage>
</organism>
<reference evidence="7" key="1">
    <citation type="submission" date="2021-06" db="EMBL/GenBank/DDBJ databases">
        <authorList>
            <person name="Hodson N. C."/>
            <person name="Mongue J. A."/>
            <person name="Jaron S. K."/>
        </authorList>
    </citation>
    <scope>NUCLEOTIDE SEQUENCE</scope>
</reference>
<proteinExistence type="inferred from homology"/>
<dbReference type="GO" id="GO:0120293">
    <property type="term" value="C:dynein axonemal particle"/>
    <property type="evidence" value="ECO:0007669"/>
    <property type="project" value="UniProtKB-SubCell"/>
</dbReference>
<dbReference type="InterPro" id="IPR034727">
    <property type="entry name" value="Kintoun"/>
</dbReference>
<feature type="region of interest" description="Disordered" evidence="4">
    <location>
        <begin position="414"/>
        <end position="472"/>
    </location>
</feature>
<feature type="region of interest" description="Disordered" evidence="4">
    <location>
        <begin position="233"/>
        <end position="301"/>
    </location>
</feature>
<dbReference type="InterPro" id="IPR012981">
    <property type="entry name" value="PIH1_N"/>
</dbReference>
<feature type="compositionally biased region" description="Basic and acidic residues" evidence="4">
    <location>
        <begin position="255"/>
        <end position="267"/>
    </location>
</feature>
<gene>
    <name evidence="7" type="ORF">AFUS01_LOCUS7503</name>
</gene>
<dbReference type="PANTHER" id="PTHR22997">
    <property type="entry name" value="PIH1 DOMAIN-CONTAINING PROTEIN 1"/>
    <property type="match status" value="1"/>
</dbReference>
<dbReference type="EMBL" id="CAJVCH010050721">
    <property type="protein sequence ID" value="CAG7718082.1"/>
    <property type="molecule type" value="Genomic_DNA"/>
</dbReference>
<evidence type="ECO:0000259" key="5">
    <source>
        <dbReference type="Pfam" id="PF08190"/>
    </source>
</evidence>
<evidence type="ECO:0000313" key="8">
    <source>
        <dbReference type="Proteomes" id="UP000708208"/>
    </source>
</evidence>
<evidence type="ECO:0000256" key="4">
    <source>
        <dbReference type="SAM" id="MobiDB-lite"/>
    </source>
</evidence>
<name>A0A8J2NTT5_9HEXA</name>
<dbReference type="InterPro" id="IPR050734">
    <property type="entry name" value="PIH1/Kintoun_subfamily"/>
</dbReference>
<dbReference type="Proteomes" id="UP000708208">
    <property type="component" value="Unassembled WGS sequence"/>
</dbReference>
<evidence type="ECO:0000256" key="3">
    <source>
        <dbReference type="HAMAP-Rule" id="MF_03069"/>
    </source>
</evidence>
<dbReference type="AlphaFoldDB" id="A0A8J2NTT5"/>
<feature type="domain" description="PIH1 N-terminal" evidence="5">
    <location>
        <begin position="70"/>
        <end position="229"/>
    </location>
</feature>
<dbReference type="Pfam" id="PF08190">
    <property type="entry name" value="PIH1"/>
    <property type="match status" value="1"/>
</dbReference>
<keyword evidence="1 3" id="KW-0963">Cytoplasm</keyword>
<protein>
    <recommendedName>
        <fullName evidence="3">Protein kintoun</fullName>
    </recommendedName>
    <alternativeName>
        <fullName evidence="3">Dynein assembly factor 2, axonemal homolog</fullName>
    </alternativeName>
</protein>
<sequence length="640" mass="72858">MSRHHAKREGVNMEAVSQDCVGEEIPPGLIYPPQTDKEDFQITRDELEQLQQALKSEKFRSMLNDYAEEVQDPKNRTLFQSELRQLEKQNGNKVHFINPIAGYVLKTSANGDKKAFINMCSNPMIRKLSFQKATQENVDGTMCSIPFAQSPGREDVDKAGRYCDVYDVVFHPNTLALCDVDERIRQQVEATALDAIESSFNLKLDRNNIRRPKLKYKGMKHATMIKYKASGDLPKVLDPDQIQNEPPPQPQEAYYQKKDNSTTEKRNNFKKKPQAKIPSNLENADIENVKPHNPKSKSTEWTEPKYSLKFRSHVDLQDFCLDNQREGRSIKSIPEEIVLTIDLPLLKDSSTLEADVLEGGWDFELKAERRAYYRLNLKLPFQVHCDQSKASFDVDKRKLVVVMKTVQKANAGVDFKPSSVDSSNEIKPLQELESNVSRRSDEEDKVENFSSESESFSDSPSPPPQPGPEGNFLKKAVQDEKKEPKVIELSQPQSVPQWINGDIVVKSILKRSARSRSMSESWLDDRSPSEEDFMSLESLNENEEAVLGTSPFNKDKSVRFNEAIQRQLYRSNSSIFGQRKKNQRKSRNKRKARGRLNSEGSVSSMDEEDFAGFSRNHDNDGGDSAVCDCESDEKDAKLAD</sequence>
<dbReference type="HAMAP" id="MF_03069">
    <property type="entry name" value="Kintoun"/>
    <property type="match status" value="1"/>
</dbReference>
<comment type="caution">
    <text evidence="7">The sequence shown here is derived from an EMBL/GenBank/DDBJ whole genome shotgun (WGS) entry which is preliminary data.</text>
</comment>
<feature type="region of interest" description="Disordered" evidence="4">
    <location>
        <begin position="571"/>
        <end position="640"/>
    </location>
</feature>
<dbReference type="OrthoDB" id="546764at2759"/>
<evidence type="ECO:0000256" key="1">
    <source>
        <dbReference type="ARBA" id="ARBA00022490"/>
    </source>
</evidence>
<feature type="domain" description="PIH1D1/2/3 CS-like" evidence="6">
    <location>
        <begin position="302"/>
        <end position="403"/>
    </location>
</feature>
<keyword evidence="8" id="KW-1185">Reference proteome</keyword>
<comment type="function">
    <text evidence="3">Required for cytoplasmic pre-assembly of axonemal dyneins, thereby playing a central role in motility in cilia and flagella. Involved in pre-assembly of dynein arm complexes in the cytoplasm before intraflagellar transport loads them for the ciliary compartment.</text>
</comment>
<dbReference type="GO" id="GO:0070286">
    <property type="term" value="P:axonemal dynein complex assembly"/>
    <property type="evidence" value="ECO:0007669"/>
    <property type="project" value="UniProtKB-UniRule"/>
</dbReference>
<comment type="similarity">
    <text evidence="3">Belongs to the PIH1 family. Kintoun subfamily.</text>
</comment>
<evidence type="ECO:0000313" key="7">
    <source>
        <dbReference type="EMBL" id="CAG7718082.1"/>
    </source>
</evidence>
<accession>A0A8J2NTT5</accession>
<dbReference type="GO" id="GO:0060285">
    <property type="term" value="P:cilium-dependent cell motility"/>
    <property type="evidence" value="ECO:0007669"/>
    <property type="project" value="UniProtKB-UniRule"/>
</dbReference>
<comment type="subcellular location">
    <subcellularLocation>
        <location evidence="3">Cytoplasm</location>
    </subcellularLocation>
    <subcellularLocation>
        <location evidence="2">Dynein axonemal particle</location>
    </subcellularLocation>
</comment>
<evidence type="ECO:0000259" key="6">
    <source>
        <dbReference type="Pfam" id="PF18201"/>
    </source>
</evidence>
<dbReference type="PANTHER" id="PTHR22997:SF3">
    <property type="entry name" value="PROTEIN KINTOUN"/>
    <property type="match status" value="1"/>
</dbReference>
<feature type="compositionally biased region" description="Low complexity" evidence="4">
    <location>
        <begin position="450"/>
        <end position="459"/>
    </location>
</feature>
<dbReference type="InterPro" id="IPR041442">
    <property type="entry name" value="PIH1D1/2/3_CS-like"/>
</dbReference>